<protein>
    <recommendedName>
        <fullName evidence="1">SUN domain-containing protein</fullName>
    </recommendedName>
</protein>
<keyword evidence="3" id="KW-1185">Reference proteome</keyword>
<dbReference type="Gene3D" id="2.60.120.260">
    <property type="entry name" value="Galactose-binding domain-like"/>
    <property type="match status" value="1"/>
</dbReference>
<evidence type="ECO:0000313" key="3">
    <source>
        <dbReference type="Proteomes" id="UP000265618"/>
    </source>
</evidence>
<name>A0A391NUW3_9EUKA</name>
<dbReference type="InterPro" id="IPR012919">
    <property type="entry name" value="SUN_dom"/>
</dbReference>
<dbReference type="AlphaFoldDB" id="A0A391NUW3"/>
<dbReference type="EMBL" id="BDIP01006974">
    <property type="protein sequence ID" value="GCA64350.1"/>
    <property type="molecule type" value="Genomic_DNA"/>
</dbReference>
<dbReference type="Proteomes" id="UP000265618">
    <property type="component" value="Unassembled WGS sequence"/>
</dbReference>
<comment type="caution">
    <text evidence="2">The sequence shown here is derived from an EMBL/GenBank/DDBJ whole genome shotgun (WGS) entry which is preliminary data.</text>
</comment>
<evidence type="ECO:0000313" key="2">
    <source>
        <dbReference type="EMBL" id="GCA64350.1"/>
    </source>
</evidence>
<feature type="non-terminal residue" evidence="2">
    <location>
        <position position="1"/>
    </location>
</feature>
<evidence type="ECO:0000259" key="1">
    <source>
        <dbReference type="Pfam" id="PF07738"/>
    </source>
</evidence>
<accession>A0A391NUW3</accession>
<proteinExistence type="predicted"/>
<dbReference type="Pfam" id="PF07738">
    <property type="entry name" value="Sad1_UNC"/>
    <property type="match status" value="1"/>
</dbReference>
<gene>
    <name evidence="2" type="ORF">KIPB_014019</name>
</gene>
<dbReference type="OrthoDB" id="342281at2759"/>
<organism evidence="2 3">
    <name type="scientific">Kipferlia bialata</name>
    <dbReference type="NCBI Taxonomy" id="797122"/>
    <lineage>
        <taxon>Eukaryota</taxon>
        <taxon>Metamonada</taxon>
        <taxon>Carpediemonas-like organisms</taxon>
        <taxon>Kipferlia</taxon>
    </lineage>
</organism>
<sequence length="30" mass="3357">SIESVNVRILANHGAKYTCLYRVHVWGQAA</sequence>
<feature type="domain" description="SUN" evidence="1">
    <location>
        <begin position="2"/>
        <end position="28"/>
    </location>
</feature>
<reference evidence="2 3" key="1">
    <citation type="journal article" date="2018" name="PLoS ONE">
        <title>The draft genome of Kipferlia bialata reveals reductive genome evolution in fornicate parasites.</title>
        <authorList>
            <person name="Tanifuji G."/>
            <person name="Takabayashi S."/>
            <person name="Kume K."/>
            <person name="Takagi M."/>
            <person name="Nakayama T."/>
            <person name="Kamikawa R."/>
            <person name="Inagaki Y."/>
            <person name="Hashimoto T."/>
        </authorList>
    </citation>
    <scope>NUCLEOTIDE SEQUENCE [LARGE SCALE GENOMIC DNA]</scope>
    <source>
        <strain evidence="2">NY0173</strain>
    </source>
</reference>